<feature type="region of interest" description="Disordered" evidence="1">
    <location>
        <begin position="957"/>
        <end position="988"/>
    </location>
</feature>
<dbReference type="PANTHER" id="PTHR12673">
    <property type="entry name" value="FACIOGENITAL DYSPLASIA PROTEIN"/>
    <property type="match status" value="1"/>
</dbReference>
<gene>
    <name evidence="3" type="ORF">B0A48_03665</name>
</gene>
<dbReference type="OrthoDB" id="8059989at2759"/>
<feature type="region of interest" description="Disordered" evidence="1">
    <location>
        <begin position="742"/>
        <end position="761"/>
    </location>
</feature>
<dbReference type="Gene3D" id="1.20.900.10">
    <property type="entry name" value="Dbl homology (DH) domain"/>
    <property type="match status" value="1"/>
</dbReference>
<feature type="compositionally biased region" description="Basic residues" evidence="1">
    <location>
        <begin position="268"/>
        <end position="279"/>
    </location>
</feature>
<dbReference type="Pfam" id="PF00621">
    <property type="entry name" value="RhoGEF"/>
    <property type="match status" value="1"/>
</dbReference>
<feature type="compositionally biased region" description="Low complexity" evidence="1">
    <location>
        <begin position="280"/>
        <end position="291"/>
    </location>
</feature>
<dbReference type="InterPro" id="IPR051092">
    <property type="entry name" value="FYVE_RhoGEF_PH"/>
</dbReference>
<dbReference type="PROSITE" id="PS50010">
    <property type="entry name" value="DH_2"/>
    <property type="match status" value="1"/>
</dbReference>
<evidence type="ECO:0000256" key="1">
    <source>
        <dbReference type="SAM" id="MobiDB-lite"/>
    </source>
</evidence>
<feature type="compositionally biased region" description="Polar residues" evidence="1">
    <location>
        <begin position="112"/>
        <end position="123"/>
    </location>
</feature>
<feature type="region of interest" description="Disordered" evidence="1">
    <location>
        <begin position="144"/>
        <end position="188"/>
    </location>
</feature>
<comment type="caution">
    <text evidence="3">The sequence shown here is derived from an EMBL/GenBank/DDBJ whole genome shotgun (WGS) entry which is preliminary data.</text>
</comment>
<name>A0A1V8TL30_9PEZI</name>
<dbReference type="SUPFAM" id="SSF48065">
    <property type="entry name" value="DBL homology domain (DH-domain)"/>
    <property type="match status" value="1"/>
</dbReference>
<feature type="region of interest" description="Disordered" evidence="1">
    <location>
        <begin position="218"/>
        <end position="241"/>
    </location>
</feature>
<dbReference type="Proteomes" id="UP000192596">
    <property type="component" value="Unassembled WGS sequence"/>
</dbReference>
<feature type="compositionally biased region" description="Polar residues" evidence="1">
    <location>
        <begin position="157"/>
        <end position="169"/>
    </location>
</feature>
<feature type="region of interest" description="Disordered" evidence="1">
    <location>
        <begin position="824"/>
        <end position="859"/>
    </location>
</feature>
<evidence type="ECO:0000313" key="4">
    <source>
        <dbReference type="Proteomes" id="UP000192596"/>
    </source>
</evidence>
<sequence length="988" mass="108725">MADVLALPSGLPLHDLFAPQSSTYLTTYPSSHSGSSLGHAYHQHPRESTSSSVSSASYLSPRLQPCNVSVSPGSHRSSLPGGLLSPKLRGAGSLHGVSLQVSRDASFMSAPSRRQPSDSESMSSVIHNTGMRASFPGIVGRETSEAMESDAGLVDTGTDTAGPATQTNYDLPELPSSPPASPSKSVRPFGRWLSTLRRRKMKAQSATPVTRNTQRWVMDDFEPVPPPSQRRETHKKSDSTSSSFNFVAGIKSATITLASMSIAPLSRRTSKWHRGRNRRSSVMSSSEVRPSAETQRSALDEASKMRSRRRREKLEELIRTEENYVADVKALSNAYFTILGHHPTFTSFARASAQRTISGILQLHDELLGDLYRVVPSAEYDQHIAKASALPEGVRPGHVRWHSVDIVPDYGADYEIVARDNDETQRSIATWSDFDRAIEALSSTVNPERSREANRKKALTIKDLLIKPIQRLPRYELLFSDLAKLTPACDDPETHASLQDLLIQLNATCQDMNAAKDSNPTRLRKLETTWLLGDRLMFSDQVPKSIFLQMLGPVELCACLHIAYRSKGEFMKGMYVICVLFDTTLLLATAEDEGTRYSVLAGIPLANATIEESDNRKGLQCYTAPHTWKLVFEHGARVYEIILTACSAIEALVWRDQLELRTQSQSLAVAQGKSNVFELHSPLVNDLRSIGKAFGKPGTFIRQASSTNVHRTATVGPMTDLNQVIIKNTLAVRDAQETAASSATSLQIPRSQSVATPSHVQTLAPRRADRVRLEVMLNDVWSKHLLPYPGMTVRRSEQLRGSANNVIRKFSMASITSNFSSKRSASYTSMSGYPGSLRKKDMPPPHLLSKARPAPKPARMPLSDLLPADFDLQNEREKKGGVRRGFRALTMTMERPFSPLLAGDGRGNSLRRAKSVQEDVAGVAETCAKARLAQVPARAKTPVGGLKRMELPALPVDSEESRVKDGGIEVIKSPKKSKSKRLLQLLRQ</sequence>
<dbReference type="GO" id="GO:0005085">
    <property type="term" value="F:guanyl-nucleotide exchange factor activity"/>
    <property type="evidence" value="ECO:0007669"/>
    <property type="project" value="InterPro"/>
</dbReference>
<keyword evidence="4" id="KW-1185">Reference proteome</keyword>
<dbReference type="EMBL" id="NAJO01000006">
    <property type="protein sequence ID" value="OQO11938.1"/>
    <property type="molecule type" value="Genomic_DNA"/>
</dbReference>
<dbReference type="InterPro" id="IPR035899">
    <property type="entry name" value="DBL_dom_sf"/>
</dbReference>
<accession>A0A1V8TL30</accession>
<reference evidence="4" key="1">
    <citation type="submission" date="2017-03" db="EMBL/GenBank/DDBJ databases">
        <title>Genomes of endolithic fungi from Antarctica.</title>
        <authorList>
            <person name="Coleine C."/>
            <person name="Masonjones S."/>
            <person name="Stajich J.E."/>
        </authorList>
    </citation>
    <scope>NUCLEOTIDE SEQUENCE [LARGE SCALE GENOMIC DNA]</scope>
    <source>
        <strain evidence="4">CCFEE 5527</strain>
    </source>
</reference>
<dbReference type="InParanoid" id="A0A1V8TL30"/>
<feature type="region of interest" description="Disordered" evidence="1">
    <location>
        <begin position="268"/>
        <end position="311"/>
    </location>
</feature>
<dbReference type="GO" id="GO:0005737">
    <property type="term" value="C:cytoplasm"/>
    <property type="evidence" value="ECO:0007669"/>
    <property type="project" value="TreeGrafter"/>
</dbReference>
<feature type="region of interest" description="Disordered" evidence="1">
    <location>
        <begin position="104"/>
        <end position="123"/>
    </location>
</feature>
<feature type="region of interest" description="Disordered" evidence="1">
    <location>
        <begin position="33"/>
        <end position="57"/>
    </location>
</feature>
<dbReference type="AlphaFoldDB" id="A0A1V8TL30"/>
<feature type="domain" description="DH" evidence="2">
    <location>
        <begin position="309"/>
        <end position="515"/>
    </location>
</feature>
<feature type="compositionally biased region" description="Low complexity" evidence="1">
    <location>
        <begin position="48"/>
        <end position="57"/>
    </location>
</feature>
<proteinExistence type="predicted"/>
<dbReference type="PANTHER" id="PTHR12673:SF159">
    <property type="entry name" value="LD03170P"/>
    <property type="match status" value="1"/>
</dbReference>
<dbReference type="STRING" id="1507870.A0A1V8TL30"/>
<dbReference type="SMART" id="SM00325">
    <property type="entry name" value="RhoGEF"/>
    <property type="match status" value="1"/>
</dbReference>
<dbReference type="InterPro" id="IPR000219">
    <property type="entry name" value="DH_dom"/>
</dbReference>
<protein>
    <recommendedName>
        <fullName evidence="2">DH domain-containing protein</fullName>
    </recommendedName>
</protein>
<organism evidence="3 4">
    <name type="scientific">Cryoendolithus antarcticus</name>
    <dbReference type="NCBI Taxonomy" id="1507870"/>
    <lineage>
        <taxon>Eukaryota</taxon>
        <taxon>Fungi</taxon>
        <taxon>Dikarya</taxon>
        <taxon>Ascomycota</taxon>
        <taxon>Pezizomycotina</taxon>
        <taxon>Dothideomycetes</taxon>
        <taxon>Dothideomycetidae</taxon>
        <taxon>Cladosporiales</taxon>
        <taxon>Cladosporiaceae</taxon>
        <taxon>Cryoendolithus</taxon>
    </lineage>
</organism>
<evidence type="ECO:0000259" key="2">
    <source>
        <dbReference type="PROSITE" id="PS50010"/>
    </source>
</evidence>
<evidence type="ECO:0000313" key="3">
    <source>
        <dbReference type="EMBL" id="OQO11938.1"/>
    </source>
</evidence>
<feature type="compositionally biased region" description="Basic and acidic residues" evidence="1">
    <location>
        <begin position="229"/>
        <end position="238"/>
    </location>
</feature>